<dbReference type="GO" id="GO:0012505">
    <property type="term" value="C:endomembrane system"/>
    <property type="evidence" value="ECO:0007669"/>
    <property type="project" value="UniProtKB-SubCell"/>
</dbReference>
<feature type="transmembrane region" description="Helical" evidence="9">
    <location>
        <begin position="240"/>
        <end position="265"/>
    </location>
</feature>
<comment type="similarity">
    <text evidence="9">Belongs to the Ca(2+):cation antiporter (CaCA) (TC 2.A.19) family.</text>
</comment>
<evidence type="ECO:0000256" key="4">
    <source>
        <dbReference type="ARBA" id="ARBA00022692"/>
    </source>
</evidence>
<evidence type="ECO:0000256" key="10">
    <source>
        <dbReference type="SAM" id="MobiDB-lite"/>
    </source>
</evidence>
<feature type="transmembrane region" description="Helical" evidence="9">
    <location>
        <begin position="6"/>
        <end position="22"/>
    </location>
</feature>
<keyword evidence="3 9" id="KW-0109">Calcium transport</keyword>
<evidence type="ECO:0000256" key="1">
    <source>
        <dbReference type="ARBA" id="ARBA00004127"/>
    </source>
</evidence>
<dbReference type="Proteomes" id="UP000290365">
    <property type="component" value="Chromosome"/>
</dbReference>
<keyword evidence="4 9" id="KW-0812">Transmembrane</keyword>
<dbReference type="GO" id="GO:0015369">
    <property type="term" value="F:calcium:proton antiporter activity"/>
    <property type="evidence" value="ECO:0007669"/>
    <property type="project" value="UniProtKB-UniRule"/>
</dbReference>
<dbReference type="PANTHER" id="PTHR31503:SF22">
    <property type="entry name" value="VACUOLAR CALCIUM ION TRANSPORTER"/>
    <property type="match status" value="1"/>
</dbReference>
<feature type="transmembrane region" description="Helical" evidence="9">
    <location>
        <begin position="158"/>
        <end position="180"/>
    </location>
</feature>
<dbReference type="InterPro" id="IPR004798">
    <property type="entry name" value="CAX-like"/>
</dbReference>
<feature type="transmembrane region" description="Helical" evidence="9">
    <location>
        <begin position="55"/>
        <end position="81"/>
    </location>
</feature>
<gene>
    <name evidence="12" type="primary">cax</name>
    <name evidence="12" type="ORF">EPA93_26635</name>
</gene>
<comment type="caution">
    <text evidence="9">Lacks conserved residue(s) required for the propagation of feature annotation.</text>
</comment>
<keyword evidence="6 9" id="KW-1133">Transmembrane helix</keyword>
<organism evidence="12 13">
    <name type="scientific">Ktedonosporobacter rubrisoli</name>
    <dbReference type="NCBI Taxonomy" id="2509675"/>
    <lineage>
        <taxon>Bacteria</taxon>
        <taxon>Bacillati</taxon>
        <taxon>Chloroflexota</taxon>
        <taxon>Ktedonobacteria</taxon>
        <taxon>Ktedonobacterales</taxon>
        <taxon>Ktedonosporobacteraceae</taxon>
        <taxon>Ktedonosporobacter</taxon>
    </lineage>
</organism>
<comment type="function">
    <text evidence="9">Ca(+)/H(+) antiporter that extrudes calcium in exchange for external protons.</text>
</comment>
<keyword evidence="7 9" id="KW-0406">Ion transport</keyword>
<dbReference type="Pfam" id="PF01699">
    <property type="entry name" value="Na_Ca_ex"/>
    <property type="match status" value="2"/>
</dbReference>
<evidence type="ECO:0000256" key="8">
    <source>
        <dbReference type="ARBA" id="ARBA00023136"/>
    </source>
</evidence>
<evidence type="ECO:0000256" key="5">
    <source>
        <dbReference type="ARBA" id="ARBA00022837"/>
    </source>
</evidence>
<keyword evidence="5 9" id="KW-0106">Calcium</keyword>
<evidence type="ECO:0000313" key="12">
    <source>
        <dbReference type="EMBL" id="QBD79370.1"/>
    </source>
</evidence>
<dbReference type="InterPro" id="IPR004837">
    <property type="entry name" value="NaCa_Exmemb"/>
</dbReference>
<evidence type="ECO:0000256" key="6">
    <source>
        <dbReference type="ARBA" id="ARBA00022989"/>
    </source>
</evidence>
<evidence type="ECO:0000256" key="3">
    <source>
        <dbReference type="ARBA" id="ARBA00022568"/>
    </source>
</evidence>
<keyword evidence="2 9" id="KW-0813">Transport</keyword>
<dbReference type="OrthoDB" id="9776105at2"/>
<evidence type="ECO:0000256" key="9">
    <source>
        <dbReference type="RuleBase" id="RU365028"/>
    </source>
</evidence>
<dbReference type="GO" id="GO:0006874">
    <property type="term" value="P:intracellular calcium ion homeostasis"/>
    <property type="evidence" value="ECO:0007669"/>
    <property type="project" value="TreeGrafter"/>
</dbReference>
<feature type="transmembrane region" description="Helical" evidence="9">
    <location>
        <begin position="126"/>
        <end position="146"/>
    </location>
</feature>
<feature type="transmembrane region" description="Helical" evidence="9">
    <location>
        <begin position="311"/>
        <end position="334"/>
    </location>
</feature>
<proteinExistence type="inferred from homology"/>
<dbReference type="RefSeq" id="WP_129890423.1">
    <property type="nucleotide sequence ID" value="NZ_CP035758.1"/>
</dbReference>
<feature type="region of interest" description="Disordered" evidence="10">
    <location>
        <begin position="190"/>
        <end position="234"/>
    </location>
</feature>
<dbReference type="KEGG" id="kbs:EPA93_26635"/>
<keyword evidence="8 9" id="KW-0472">Membrane</keyword>
<keyword evidence="13" id="KW-1185">Reference proteome</keyword>
<dbReference type="PANTHER" id="PTHR31503">
    <property type="entry name" value="VACUOLAR CALCIUM ION TRANSPORTER"/>
    <property type="match status" value="1"/>
</dbReference>
<comment type="subcellular location">
    <subcellularLocation>
        <location evidence="1">Endomembrane system</location>
        <topology evidence="1">Multi-pass membrane protein</topology>
    </subcellularLocation>
</comment>
<feature type="domain" description="Sodium/calcium exchanger membrane region" evidence="11">
    <location>
        <begin position="244"/>
        <end position="338"/>
    </location>
</feature>
<dbReference type="InterPro" id="IPR004713">
    <property type="entry name" value="CaH_exchang"/>
</dbReference>
<feature type="transmembrane region" description="Helical" evidence="9">
    <location>
        <begin position="272"/>
        <end position="291"/>
    </location>
</feature>
<dbReference type="EMBL" id="CP035758">
    <property type="protein sequence ID" value="QBD79370.1"/>
    <property type="molecule type" value="Genomic_DNA"/>
</dbReference>
<feature type="domain" description="Sodium/calcium exchanger membrane region" evidence="11">
    <location>
        <begin position="28"/>
        <end position="179"/>
    </location>
</feature>
<evidence type="ECO:0000313" key="13">
    <source>
        <dbReference type="Proteomes" id="UP000290365"/>
    </source>
</evidence>
<name>A0A4P6JVK4_KTERU</name>
<dbReference type="NCBIfam" id="TIGR00378">
    <property type="entry name" value="cax"/>
    <property type="match status" value="1"/>
</dbReference>
<feature type="compositionally biased region" description="Acidic residues" evidence="10">
    <location>
        <begin position="203"/>
        <end position="214"/>
    </location>
</feature>
<feature type="transmembrane region" description="Helical" evidence="9">
    <location>
        <begin position="29"/>
        <end position="49"/>
    </location>
</feature>
<protein>
    <recommendedName>
        <fullName evidence="9">Ca(2+)/H(+) antiporter</fullName>
    </recommendedName>
</protein>
<dbReference type="InterPro" id="IPR044880">
    <property type="entry name" value="NCX_ion-bd_dom_sf"/>
</dbReference>
<accession>A0A4P6JVK4</accession>
<dbReference type="AlphaFoldDB" id="A0A4P6JVK4"/>
<reference evidence="12 13" key="1">
    <citation type="submission" date="2019-01" db="EMBL/GenBank/DDBJ databases">
        <title>Ktedonosporobacter rubrisoli SCAWS-G2.</title>
        <authorList>
            <person name="Huang Y."/>
            <person name="Yan B."/>
        </authorList>
    </citation>
    <scope>NUCLEOTIDE SEQUENCE [LARGE SCALE GENOMIC DNA]</scope>
    <source>
        <strain evidence="12 13">SCAWS-G2</strain>
    </source>
</reference>
<evidence type="ECO:0000259" key="11">
    <source>
        <dbReference type="Pfam" id="PF01699"/>
    </source>
</evidence>
<sequence length="349" mass="37155">MPRWLYYLLILAVIAPIISLVGGPHQETAIFICSTLSLIPLAALIGRATEDLEHYVGPIVGGLLNATFGNAPELIIGIFALRQGLISVVKASITGSVISNALLVLGGALALGGWRWGKQYFSNRDAGQYSAMMVMAVAGLLIPLIASISITDKGRMQSISIGIAAIMLVIYIMYLALNIFHVRAARRNPTQRRSGKIAPPPREEEEPEEEEVEEARDQAIAGGLGPRSQEAERAEPGPPLWLAATMLLVATLGTAWNSELLVGAIEPVAKELGWSTTFIGLVIIPIIGNAAEHSSALLVAFKDRVDLSMAIAAGSSIQVATLVAPLLVLISLFLPQHLDLVFQPSNCSC</sequence>
<evidence type="ECO:0000256" key="2">
    <source>
        <dbReference type="ARBA" id="ARBA00022448"/>
    </source>
</evidence>
<dbReference type="GO" id="GO:0016020">
    <property type="term" value="C:membrane"/>
    <property type="evidence" value="ECO:0007669"/>
    <property type="project" value="InterPro"/>
</dbReference>
<keyword evidence="9" id="KW-0050">Antiport</keyword>
<feature type="transmembrane region" description="Helical" evidence="9">
    <location>
        <begin position="93"/>
        <end position="114"/>
    </location>
</feature>
<dbReference type="Gene3D" id="1.20.1420.30">
    <property type="entry name" value="NCX, central ion-binding region"/>
    <property type="match status" value="2"/>
</dbReference>
<evidence type="ECO:0000256" key="7">
    <source>
        <dbReference type="ARBA" id="ARBA00023065"/>
    </source>
</evidence>